<dbReference type="InterPro" id="IPR017872">
    <property type="entry name" value="Pyrmidine_PPase_CS"/>
</dbReference>
<dbReference type="InterPro" id="IPR013465">
    <property type="entry name" value="Thymidine_Pase"/>
</dbReference>
<evidence type="ECO:0000256" key="4">
    <source>
        <dbReference type="ARBA" id="ARBA00022676"/>
    </source>
</evidence>
<dbReference type="Gene3D" id="3.40.1030.10">
    <property type="entry name" value="Nucleoside phosphorylase/phosphoribosyltransferase catalytic domain"/>
    <property type="match status" value="1"/>
</dbReference>
<dbReference type="OrthoDB" id="9763887at2"/>
<dbReference type="InterPro" id="IPR035902">
    <property type="entry name" value="Nuc_phospho_transferase"/>
</dbReference>
<comment type="similarity">
    <text evidence="1 7">Belongs to the thymidine/pyrimidine-nucleoside phosphorylase family.</text>
</comment>
<evidence type="ECO:0000256" key="5">
    <source>
        <dbReference type="ARBA" id="ARBA00022679"/>
    </source>
</evidence>
<evidence type="ECO:0000313" key="9">
    <source>
        <dbReference type="EMBL" id="SPF77892.1"/>
    </source>
</evidence>
<dbReference type="AlphaFoldDB" id="A0A2R8APA7"/>
<dbReference type="InterPro" id="IPR013102">
    <property type="entry name" value="PYNP_C"/>
</dbReference>
<comment type="subunit">
    <text evidence="2 7">Homodimer.</text>
</comment>
<proteinExistence type="inferred from homology"/>
<organism evidence="9 10">
    <name type="scientific">Pseudoprimorskyibacter insulae</name>
    <dbReference type="NCBI Taxonomy" id="1695997"/>
    <lineage>
        <taxon>Bacteria</taxon>
        <taxon>Pseudomonadati</taxon>
        <taxon>Pseudomonadota</taxon>
        <taxon>Alphaproteobacteria</taxon>
        <taxon>Rhodobacterales</taxon>
        <taxon>Paracoccaceae</taxon>
        <taxon>Pseudoprimorskyibacter</taxon>
    </lineage>
</organism>
<dbReference type="RefSeq" id="WP_108884574.1">
    <property type="nucleotide sequence ID" value="NZ_OMOJ01000001.1"/>
</dbReference>
<dbReference type="GO" id="GO:0005829">
    <property type="term" value="C:cytosol"/>
    <property type="evidence" value="ECO:0007669"/>
    <property type="project" value="TreeGrafter"/>
</dbReference>
<dbReference type="NCBIfam" id="NF004490">
    <property type="entry name" value="PRK05820.1"/>
    <property type="match status" value="1"/>
</dbReference>
<accession>A0A2R8APA7</accession>
<name>A0A2R8APA7_9RHOB</name>
<keyword evidence="4 7" id="KW-0328">Glycosyltransferase</keyword>
<dbReference type="InterPro" id="IPR000312">
    <property type="entry name" value="Glycosyl_Trfase_fam3"/>
</dbReference>
<dbReference type="InterPro" id="IPR017459">
    <property type="entry name" value="Glycosyl_Trfase_fam3_N_dom"/>
</dbReference>
<dbReference type="EC" id="2.4.2.4" evidence="3 7"/>
<evidence type="ECO:0000259" key="8">
    <source>
        <dbReference type="SMART" id="SM00941"/>
    </source>
</evidence>
<dbReference type="EMBL" id="OMOJ01000001">
    <property type="protein sequence ID" value="SPF77892.1"/>
    <property type="molecule type" value="Genomic_DNA"/>
</dbReference>
<dbReference type="GO" id="GO:0004645">
    <property type="term" value="F:1,4-alpha-oligoglucan phosphorylase activity"/>
    <property type="evidence" value="ECO:0007669"/>
    <property type="project" value="InterPro"/>
</dbReference>
<evidence type="ECO:0000256" key="6">
    <source>
        <dbReference type="ARBA" id="ARBA00048550"/>
    </source>
</evidence>
<comment type="pathway">
    <text evidence="7">Pyrimidine metabolism; dTMP biosynthesis via salvage pathway; dTMP from thymine: step 1/2.</text>
</comment>
<keyword evidence="5 7" id="KW-0808">Transferase</keyword>
<dbReference type="InterPro" id="IPR036320">
    <property type="entry name" value="Glycosyl_Trfase_fam3_N_dom_sf"/>
</dbReference>
<evidence type="ECO:0000256" key="7">
    <source>
        <dbReference type="HAMAP-Rule" id="MF_01628"/>
    </source>
</evidence>
<reference evidence="10" key="1">
    <citation type="submission" date="2018-03" db="EMBL/GenBank/DDBJ databases">
        <authorList>
            <person name="Rodrigo-Torres L."/>
            <person name="Arahal R. D."/>
            <person name="Lucena T."/>
        </authorList>
    </citation>
    <scope>NUCLEOTIDE SEQUENCE [LARGE SCALE GENOMIC DNA]</scope>
    <source>
        <strain evidence="10">CECT 8871</strain>
    </source>
</reference>
<dbReference type="Gene3D" id="1.20.970.10">
    <property type="entry name" value="Transferase, Pyrimidine Nucleoside Phosphorylase, Chain C"/>
    <property type="match status" value="1"/>
</dbReference>
<dbReference type="Pfam" id="PF07831">
    <property type="entry name" value="PYNP_C"/>
    <property type="match status" value="1"/>
</dbReference>
<dbReference type="HAMAP" id="MF_01628">
    <property type="entry name" value="Thymid_phosp"/>
    <property type="match status" value="1"/>
</dbReference>
<feature type="domain" description="Pyrimidine nucleoside phosphorylase C-terminal" evidence="8">
    <location>
        <begin position="345"/>
        <end position="419"/>
    </location>
</feature>
<dbReference type="PROSITE" id="PS00647">
    <property type="entry name" value="THYMID_PHOSPHORYLASE"/>
    <property type="match status" value="1"/>
</dbReference>
<dbReference type="NCBIfam" id="TIGR02644">
    <property type="entry name" value="Y_phosphoryl"/>
    <property type="match status" value="1"/>
</dbReference>
<evidence type="ECO:0000256" key="3">
    <source>
        <dbReference type="ARBA" id="ARBA00011892"/>
    </source>
</evidence>
<dbReference type="InterPro" id="IPR000053">
    <property type="entry name" value="Thymidine/pyrmidine_PPase"/>
</dbReference>
<dbReference type="SUPFAM" id="SSF54680">
    <property type="entry name" value="Pyrimidine nucleoside phosphorylase C-terminal domain"/>
    <property type="match status" value="1"/>
</dbReference>
<dbReference type="Pfam" id="PF00591">
    <property type="entry name" value="Glycos_transf_3"/>
    <property type="match status" value="1"/>
</dbReference>
<evidence type="ECO:0000256" key="2">
    <source>
        <dbReference type="ARBA" id="ARBA00011738"/>
    </source>
</evidence>
<dbReference type="GO" id="GO:0006206">
    <property type="term" value="P:pyrimidine nucleobase metabolic process"/>
    <property type="evidence" value="ECO:0007669"/>
    <property type="project" value="InterPro"/>
</dbReference>
<dbReference type="InterPro" id="IPR036566">
    <property type="entry name" value="PYNP-like_C_sf"/>
</dbReference>
<dbReference type="PANTHER" id="PTHR10515">
    <property type="entry name" value="THYMIDINE PHOSPHORYLASE"/>
    <property type="match status" value="1"/>
</dbReference>
<comment type="function">
    <text evidence="7">The enzymes which catalyze the reversible phosphorolysis of pyrimidine nucleosides are involved in the degradation of these compounds and in their utilization as carbon and energy sources, or in the rescue of pyrimidine bases for nucleotide synthesis.</text>
</comment>
<dbReference type="Pfam" id="PF02885">
    <property type="entry name" value="Glycos_trans_3N"/>
    <property type="match status" value="1"/>
</dbReference>
<dbReference type="Gene3D" id="3.90.1170.30">
    <property type="entry name" value="Pyrimidine nucleoside phosphorylase-like, C-terminal domain"/>
    <property type="match status" value="1"/>
</dbReference>
<dbReference type="GO" id="GO:0046104">
    <property type="term" value="P:thymidine metabolic process"/>
    <property type="evidence" value="ECO:0007669"/>
    <property type="project" value="UniProtKB-UniRule"/>
</dbReference>
<sequence>MDARAIIATVRNGQTPSRDELRWFAQGLADQSVSDAQAAAFAMAVLLNGLSEEGRVALTLGMRDSGDVLAWDLDAPVIDKHSTGGVGDCVSLVLAPALAACGAYVPMISGRGLGHTGGTLDKLEAIPGYTTQVDEDRLHDILAKAGCAIVGASAKIAPADKRLYAIRDVTATVESLDLITASILSKKLAAGLQALVLDVKVGTGAFMKTPDEARALAQALVSTANAAGCPTRALITDMNTPVANALGNALEVDSTVRVLRGDEGGRLLDLSAALGGEVLHTAGLADSAEAGDAAIRACIASGEAADRFSRMVFAQGGPHGFLETATRFLPEAPVIREIPAPEGGHISAINGEALGLAVVALGGGRQVESDIVDPAVGLSDVLALGAKVDKGQPLARVHAARVEQADAAVRAVQAAMRIGAAPVAAPLVYERITE</sequence>
<evidence type="ECO:0000256" key="1">
    <source>
        <dbReference type="ARBA" id="ARBA00006915"/>
    </source>
</evidence>
<dbReference type="Proteomes" id="UP000244904">
    <property type="component" value="Unassembled WGS sequence"/>
</dbReference>
<dbReference type="GO" id="GO:0009032">
    <property type="term" value="F:thymidine phosphorylase activity"/>
    <property type="evidence" value="ECO:0007669"/>
    <property type="project" value="UniProtKB-UniRule"/>
</dbReference>
<dbReference type="UniPathway" id="UPA00578">
    <property type="reaction ID" value="UER00638"/>
</dbReference>
<evidence type="ECO:0000313" key="10">
    <source>
        <dbReference type="Proteomes" id="UP000244904"/>
    </source>
</evidence>
<gene>
    <name evidence="7 9" type="primary">deoA</name>
    <name evidence="9" type="ORF">PRI8871_00479</name>
</gene>
<keyword evidence="10" id="KW-1185">Reference proteome</keyword>
<dbReference type="InterPro" id="IPR018090">
    <property type="entry name" value="Pyrmidine_PPas_bac/euk"/>
</dbReference>
<comment type="catalytic activity">
    <reaction evidence="6 7">
        <text>thymidine + phosphate = 2-deoxy-alpha-D-ribose 1-phosphate + thymine</text>
        <dbReference type="Rhea" id="RHEA:16037"/>
        <dbReference type="ChEBI" id="CHEBI:17748"/>
        <dbReference type="ChEBI" id="CHEBI:17821"/>
        <dbReference type="ChEBI" id="CHEBI:43474"/>
        <dbReference type="ChEBI" id="CHEBI:57259"/>
        <dbReference type="EC" id="2.4.2.4"/>
    </reaction>
</comment>
<dbReference type="SUPFAM" id="SSF47648">
    <property type="entry name" value="Nucleoside phosphorylase/phosphoribosyltransferase N-terminal domain"/>
    <property type="match status" value="1"/>
</dbReference>
<protein>
    <recommendedName>
        <fullName evidence="3 7">Thymidine phosphorylase</fullName>
        <ecNumber evidence="3 7">2.4.2.4</ecNumber>
    </recommendedName>
    <alternativeName>
        <fullName evidence="7">TdRPase</fullName>
    </alternativeName>
</protein>
<dbReference type="SMART" id="SM00941">
    <property type="entry name" value="PYNP_C"/>
    <property type="match status" value="1"/>
</dbReference>
<dbReference type="SUPFAM" id="SSF52418">
    <property type="entry name" value="Nucleoside phosphorylase/phosphoribosyltransferase catalytic domain"/>
    <property type="match status" value="1"/>
</dbReference>
<dbReference type="PANTHER" id="PTHR10515:SF0">
    <property type="entry name" value="THYMIDINE PHOSPHORYLASE"/>
    <property type="match status" value="1"/>
</dbReference>
<dbReference type="FunFam" id="3.40.1030.10:FF:000003">
    <property type="entry name" value="Pyrimidine-nucleoside phosphorylase"/>
    <property type="match status" value="1"/>
</dbReference>
<dbReference type="PIRSF" id="PIRSF000478">
    <property type="entry name" value="TP_PyNP"/>
    <property type="match status" value="1"/>
</dbReference>